<dbReference type="Pfam" id="PF08795">
    <property type="entry name" value="DUF1796"/>
    <property type="match status" value="1"/>
</dbReference>
<dbReference type="SUPFAM" id="SSF53448">
    <property type="entry name" value="Nucleotide-diphospho-sugar transferases"/>
    <property type="match status" value="1"/>
</dbReference>
<protein>
    <recommendedName>
        <fullName evidence="1">Glycosyltransferase 2-like domain-containing protein</fullName>
    </recommendedName>
</protein>
<evidence type="ECO:0000259" key="1">
    <source>
        <dbReference type="Pfam" id="PF00535"/>
    </source>
</evidence>
<dbReference type="PANTHER" id="PTHR43685:SF2">
    <property type="entry name" value="GLYCOSYLTRANSFERASE 2-LIKE DOMAIN-CONTAINING PROTEIN"/>
    <property type="match status" value="1"/>
</dbReference>
<dbReference type="InterPro" id="IPR014903">
    <property type="entry name" value="DUF1796"/>
</dbReference>
<proteinExistence type="predicted"/>
<dbReference type="Pfam" id="PF00535">
    <property type="entry name" value="Glycos_transf_2"/>
    <property type="match status" value="1"/>
</dbReference>
<dbReference type="RefSeq" id="WP_087141929.1">
    <property type="nucleotide sequence ID" value="NZ_FUKI01000001.1"/>
</dbReference>
<dbReference type="PANTHER" id="PTHR43685">
    <property type="entry name" value="GLYCOSYLTRANSFERASE"/>
    <property type="match status" value="1"/>
</dbReference>
<dbReference type="InterPro" id="IPR001173">
    <property type="entry name" value="Glyco_trans_2-like"/>
</dbReference>
<dbReference type="InterPro" id="IPR029044">
    <property type="entry name" value="Nucleotide-diphossugar_trans"/>
</dbReference>
<dbReference type="EMBL" id="FUKI01000001">
    <property type="protein sequence ID" value="SJM88969.1"/>
    <property type="molecule type" value="Genomic_DNA"/>
</dbReference>
<feature type="domain" description="Glycosyltransferase 2-like" evidence="1">
    <location>
        <begin position="9"/>
        <end position="135"/>
    </location>
</feature>
<organism evidence="2 3">
    <name type="scientific">Crenothrix polyspora</name>
    <dbReference type="NCBI Taxonomy" id="360316"/>
    <lineage>
        <taxon>Bacteria</taxon>
        <taxon>Pseudomonadati</taxon>
        <taxon>Pseudomonadota</taxon>
        <taxon>Gammaproteobacteria</taxon>
        <taxon>Methylococcales</taxon>
        <taxon>Crenotrichaceae</taxon>
        <taxon>Crenothrix</taxon>
    </lineage>
</organism>
<evidence type="ECO:0000313" key="3">
    <source>
        <dbReference type="Proteomes" id="UP000195667"/>
    </source>
</evidence>
<dbReference type="InterPro" id="IPR050834">
    <property type="entry name" value="Glycosyltransf_2"/>
</dbReference>
<gene>
    <name evidence="2" type="ORF">CRENPOLYSF1_10006</name>
</gene>
<dbReference type="OrthoDB" id="8742915at2"/>
<dbReference type="AlphaFoldDB" id="A0A1R4GZF7"/>
<sequence>MIHGEPLISVVMPSSNQKTFIMAAVESVLSQNYTNLELIVADCGSIDGSINWLAKKQAEDNRLRWFSESEVVPARVLNKALRQTRGTIIGWLNADDLYTVDSVELAVNAFLTNPHWLMVYGRGVQMDVAGNIINHCTMLLPENPLAEFANNCFICQPSVFFKRSLTVLLGSLDETLTTAVDFDYWLKALRQLPDRIGFIDTVLAYSRLHNNCAAPNHCLVPSWAGRIFSQAISLGSFCHAAKLLRDMDYRAFAGPFDWIFSYPEATTHILRDNFTLFLDAVQYEPVPIEQRMQTEANLCEHRFYREHFGIRYFFNHHSPNQPQDYGYFLRAVQRFRGAMANPNPPLLVMISQESFQLSRYLPIMDALNNFGTGYSVLLLQLVVKPDIVTHNLMTSTCLVYHCDNFAVLEISVSCPSNGVEFVNEIDNQLLSEILKNFNVLRHPRQATVAVITDDSFDEASYLERYPDVITAIQQGRFASGRQHFELHGRKEGRH</sequence>
<dbReference type="Gene3D" id="3.90.550.10">
    <property type="entry name" value="Spore Coat Polysaccharide Biosynthesis Protein SpsA, Chain A"/>
    <property type="match status" value="1"/>
</dbReference>
<name>A0A1R4GZF7_9GAMM</name>
<evidence type="ECO:0000313" key="2">
    <source>
        <dbReference type="EMBL" id="SJM88969.1"/>
    </source>
</evidence>
<dbReference type="Proteomes" id="UP000195667">
    <property type="component" value="Unassembled WGS sequence"/>
</dbReference>
<accession>A0A1R4GZF7</accession>
<keyword evidence="3" id="KW-1185">Reference proteome</keyword>
<reference evidence="3" key="1">
    <citation type="submission" date="2017-02" db="EMBL/GenBank/DDBJ databases">
        <authorList>
            <person name="Daims H."/>
        </authorList>
    </citation>
    <scope>NUCLEOTIDE SEQUENCE [LARGE SCALE GENOMIC DNA]</scope>
</reference>